<dbReference type="HOGENOM" id="CLU_048955_2_0_1"/>
<dbReference type="InParanoid" id="A0A0C3FQ64"/>
<evidence type="ECO:0000313" key="3">
    <source>
        <dbReference type="EMBL" id="KIM81859.1"/>
    </source>
</evidence>
<dbReference type="FunCoup" id="A0A0C3FQ64">
    <property type="interactions" value="770"/>
</dbReference>
<sequence>MGNDGGSIPDRRDLVRTKGKAEQADKANQMRARWFFCALSKRPLREPVVSCALGKLYNKDSILEYLLDKSAYGDGEDICGHIRSLKDVKTLTLAPNTAPVSEKSTEPAERPQFACPLTMKEMNGAQPFIYLQTCGCVFSQAGLKTVTESKTASPKEGEVEEEASAKQLDVCPQCATKYDKSSDVLLLNPSPADEEQMFAAMILRRASEPSKKSKKRKGAPSDPSSDTTAPPSKSKKPDNTKGNSSQPHTNPSISAASRAVVSSLAKEEAKRKAGMSEAVKSLYGTGEKRKETFMTMGTFTRYA</sequence>
<feature type="compositionally biased region" description="Polar residues" evidence="2">
    <location>
        <begin position="240"/>
        <end position="251"/>
    </location>
</feature>
<comment type="similarity">
    <text evidence="1">Belongs to the rtf2 family.</text>
</comment>
<feature type="compositionally biased region" description="Low complexity" evidence="2">
    <location>
        <begin position="220"/>
        <end position="232"/>
    </location>
</feature>
<dbReference type="PANTHER" id="PTHR12775">
    <property type="entry name" value="PROTEIN C20ORF43 HOMOLOG"/>
    <property type="match status" value="1"/>
</dbReference>
<dbReference type="Proteomes" id="UP000054166">
    <property type="component" value="Unassembled WGS sequence"/>
</dbReference>
<reference evidence="4" key="2">
    <citation type="submission" date="2015-01" db="EMBL/GenBank/DDBJ databases">
        <title>Evolutionary Origins and Diversification of the Mycorrhizal Mutualists.</title>
        <authorList>
            <consortium name="DOE Joint Genome Institute"/>
            <consortium name="Mycorrhizal Genomics Consortium"/>
            <person name="Kohler A."/>
            <person name="Kuo A."/>
            <person name="Nagy L.G."/>
            <person name="Floudas D."/>
            <person name="Copeland A."/>
            <person name="Barry K.W."/>
            <person name="Cichocki N."/>
            <person name="Veneault-Fourrey C."/>
            <person name="LaButti K."/>
            <person name="Lindquist E.A."/>
            <person name="Lipzen A."/>
            <person name="Lundell T."/>
            <person name="Morin E."/>
            <person name="Murat C."/>
            <person name="Riley R."/>
            <person name="Ohm R."/>
            <person name="Sun H."/>
            <person name="Tunlid A."/>
            <person name="Henrissat B."/>
            <person name="Grigoriev I.V."/>
            <person name="Hibbett D.S."/>
            <person name="Martin F."/>
        </authorList>
    </citation>
    <scope>NUCLEOTIDE SEQUENCE [LARGE SCALE GENOMIC DNA]</scope>
    <source>
        <strain evidence="4">F 1598</strain>
    </source>
</reference>
<evidence type="ECO:0000313" key="4">
    <source>
        <dbReference type="Proteomes" id="UP000054166"/>
    </source>
</evidence>
<keyword evidence="4" id="KW-1185">Reference proteome</keyword>
<gene>
    <name evidence="3" type="ORF">PILCRDRAFT_821218</name>
</gene>
<dbReference type="PANTHER" id="PTHR12775:SF0">
    <property type="entry name" value="REPLICATION TERMINATION FACTOR 2"/>
    <property type="match status" value="1"/>
</dbReference>
<dbReference type="AlphaFoldDB" id="A0A0C3FQ64"/>
<dbReference type="CDD" id="cd16653">
    <property type="entry name" value="RING-like_Rtf2"/>
    <property type="match status" value="1"/>
</dbReference>
<feature type="region of interest" description="Disordered" evidence="2">
    <location>
        <begin position="205"/>
        <end position="284"/>
    </location>
</feature>
<name>A0A0C3FQ64_PILCF</name>
<feature type="region of interest" description="Disordered" evidence="2">
    <location>
        <begin position="1"/>
        <end position="24"/>
    </location>
</feature>
<dbReference type="GO" id="GO:0006274">
    <property type="term" value="P:DNA replication termination"/>
    <property type="evidence" value="ECO:0007669"/>
    <property type="project" value="TreeGrafter"/>
</dbReference>
<evidence type="ECO:0000256" key="1">
    <source>
        <dbReference type="ARBA" id="ARBA00009885"/>
    </source>
</evidence>
<protein>
    <submittedName>
        <fullName evidence="3">Uncharacterized protein</fullName>
    </submittedName>
</protein>
<feature type="region of interest" description="Disordered" evidence="2">
    <location>
        <begin position="147"/>
        <end position="166"/>
    </location>
</feature>
<reference evidence="3 4" key="1">
    <citation type="submission" date="2014-04" db="EMBL/GenBank/DDBJ databases">
        <authorList>
            <consortium name="DOE Joint Genome Institute"/>
            <person name="Kuo A."/>
            <person name="Tarkka M."/>
            <person name="Buscot F."/>
            <person name="Kohler A."/>
            <person name="Nagy L.G."/>
            <person name="Floudas D."/>
            <person name="Copeland A."/>
            <person name="Barry K.W."/>
            <person name="Cichocki N."/>
            <person name="Veneault-Fourrey C."/>
            <person name="LaButti K."/>
            <person name="Lindquist E.A."/>
            <person name="Lipzen A."/>
            <person name="Lundell T."/>
            <person name="Morin E."/>
            <person name="Murat C."/>
            <person name="Sun H."/>
            <person name="Tunlid A."/>
            <person name="Henrissat B."/>
            <person name="Grigoriev I.V."/>
            <person name="Hibbett D.S."/>
            <person name="Martin F."/>
            <person name="Nordberg H.P."/>
            <person name="Cantor M.N."/>
            <person name="Hua S.X."/>
        </authorList>
    </citation>
    <scope>NUCLEOTIDE SEQUENCE [LARGE SCALE GENOMIC DNA]</scope>
    <source>
        <strain evidence="3 4">F 1598</strain>
    </source>
</reference>
<dbReference type="InterPro" id="IPR006735">
    <property type="entry name" value="Rtf2"/>
</dbReference>
<dbReference type="OrthoDB" id="247013at2759"/>
<dbReference type="InterPro" id="IPR027799">
    <property type="entry name" value="Rtf2_RING-finger"/>
</dbReference>
<organism evidence="3 4">
    <name type="scientific">Piloderma croceum (strain F 1598)</name>
    <dbReference type="NCBI Taxonomy" id="765440"/>
    <lineage>
        <taxon>Eukaryota</taxon>
        <taxon>Fungi</taxon>
        <taxon>Dikarya</taxon>
        <taxon>Basidiomycota</taxon>
        <taxon>Agaricomycotina</taxon>
        <taxon>Agaricomycetes</taxon>
        <taxon>Agaricomycetidae</taxon>
        <taxon>Atheliales</taxon>
        <taxon>Atheliaceae</taxon>
        <taxon>Piloderma</taxon>
    </lineage>
</organism>
<dbReference type="Pfam" id="PF04641">
    <property type="entry name" value="Rtf2"/>
    <property type="match status" value="1"/>
</dbReference>
<evidence type="ECO:0000256" key="2">
    <source>
        <dbReference type="SAM" id="MobiDB-lite"/>
    </source>
</evidence>
<feature type="compositionally biased region" description="Basic and acidic residues" evidence="2">
    <location>
        <begin position="9"/>
        <end position="24"/>
    </location>
</feature>
<dbReference type="GO" id="GO:0005634">
    <property type="term" value="C:nucleus"/>
    <property type="evidence" value="ECO:0007669"/>
    <property type="project" value="TreeGrafter"/>
</dbReference>
<proteinExistence type="inferred from homology"/>
<accession>A0A0C3FQ64</accession>
<dbReference type="STRING" id="765440.A0A0C3FQ64"/>
<feature type="compositionally biased region" description="Low complexity" evidence="2">
    <location>
        <begin position="252"/>
        <end position="264"/>
    </location>
</feature>
<dbReference type="EMBL" id="KN832997">
    <property type="protein sequence ID" value="KIM81859.1"/>
    <property type="molecule type" value="Genomic_DNA"/>
</dbReference>